<organism evidence="2 4">
    <name type="scientific">Synechococcus phage ACG-2014j</name>
    <dbReference type="NCBI Taxonomy" id="1493514"/>
    <lineage>
        <taxon>Viruses</taxon>
        <taxon>Duplodnaviria</taxon>
        <taxon>Heunggongvirae</taxon>
        <taxon>Uroviricota</taxon>
        <taxon>Caudoviricetes</taxon>
        <taxon>Pantevenvirales</taxon>
        <taxon>Kyanoviridae</taxon>
        <taxon>Potamoivirus</taxon>
        <taxon>Potamoivirus tusconj</taxon>
    </lineage>
</organism>
<reference evidence="3 4" key="1">
    <citation type="submission" date="2013-12" db="EMBL/GenBank/DDBJ databases">
        <title>Ecological redundancy of diverse viral populations within a natural community.</title>
        <authorList>
            <person name="Gregory A.C."/>
            <person name="LaButti K."/>
            <person name="Copeland A."/>
            <person name="Woyke T."/>
            <person name="Sullivan M.B."/>
        </authorList>
    </citation>
    <scope>NUCLEOTIDE SEQUENCE [LARGE SCALE GENOMIC DNA]</scope>
    <source>
        <strain evidence="1">Syn7803US103</strain>
        <strain evidence="2">Syn7803US23</strain>
    </source>
</reference>
<evidence type="ECO:0000313" key="3">
    <source>
        <dbReference type="Proteomes" id="UP000033008"/>
    </source>
</evidence>
<name>A0A0E3FJ67_9CAUD</name>
<sequence>MSAEWYKEQPTNRNFLNPIGYLLKLEKFEGVDFFCQTANIPDVSMPVTEVASPFRNLPIIPSGGVTFGDFSVRFIVDEDLVNYNSIYKWIRDNGNADQMQRTTKESEIYTNGQLNIVTSQYNPAFVIDYRDIFPVSLSGLQFDATMTDVEYITAEVTFKHQQFFIRDKQFKTL</sequence>
<dbReference type="Proteomes" id="UP000033008">
    <property type="component" value="Segment"/>
</dbReference>
<dbReference type="EMBL" id="KJ019089">
    <property type="protein sequence ID" value="AIX28466.1"/>
    <property type="molecule type" value="Genomic_DNA"/>
</dbReference>
<evidence type="ECO:0000313" key="2">
    <source>
        <dbReference type="EMBL" id="AIX28466.1"/>
    </source>
</evidence>
<protein>
    <submittedName>
        <fullName evidence="2">Head-proximal tip of tail protein</fullName>
    </submittedName>
</protein>
<dbReference type="OrthoDB" id="11402at10239"/>
<keyword evidence="4" id="KW-1185">Reference proteome</keyword>
<proteinExistence type="predicted"/>
<gene>
    <name evidence="1" type="ORF">Syn7803US103_127</name>
    <name evidence="2" type="ORF">Syn7803US23_122</name>
</gene>
<evidence type="ECO:0000313" key="1">
    <source>
        <dbReference type="EMBL" id="AIX24022.1"/>
    </source>
</evidence>
<dbReference type="GeneID" id="24171305"/>
<evidence type="ECO:0000313" key="4">
    <source>
        <dbReference type="Proteomes" id="UP000185285"/>
    </source>
</evidence>
<dbReference type="EMBL" id="KJ019069">
    <property type="protein sequence ID" value="AIX24022.1"/>
    <property type="molecule type" value="Genomic_DNA"/>
</dbReference>
<accession>A0A0E3FJ67</accession>
<dbReference type="RefSeq" id="YP_009134109.1">
    <property type="nucleotide sequence ID" value="NC_026926.1"/>
</dbReference>
<dbReference type="Proteomes" id="UP000185285">
    <property type="component" value="Segment"/>
</dbReference>
<dbReference type="KEGG" id="vg:24171305"/>